<dbReference type="GeneID" id="111355267"/>
<proteinExistence type="predicted"/>
<protein>
    <submittedName>
        <fullName evidence="4">Uncharacterized protein LOC111355267</fullName>
    </submittedName>
</protein>
<dbReference type="OrthoDB" id="6136790at2759"/>
<dbReference type="KEGG" id="sliu:111355267"/>
<dbReference type="InterPro" id="IPR057191">
    <property type="entry name" value="DUF7869"/>
</dbReference>
<accession>A0A9J7E5G2</accession>
<evidence type="ECO:0000259" key="2">
    <source>
        <dbReference type="Pfam" id="PF25273"/>
    </source>
</evidence>
<feature type="domain" description="DUF7869" evidence="2">
    <location>
        <begin position="569"/>
        <end position="737"/>
    </location>
</feature>
<evidence type="ECO:0000313" key="3">
    <source>
        <dbReference type="Proteomes" id="UP000301870"/>
    </source>
</evidence>
<keyword evidence="3" id="KW-1185">Reference proteome</keyword>
<dbReference type="Pfam" id="PF25273">
    <property type="entry name" value="DUF7869"/>
    <property type="match status" value="1"/>
</dbReference>
<reference evidence="4" key="1">
    <citation type="submission" date="2025-08" db="UniProtKB">
        <authorList>
            <consortium name="RefSeq"/>
        </authorList>
    </citation>
    <scope>IDENTIFICATION</scope>
    <source>
        <strain evidence="4">Ishihara</strain>
        <tissue evidence="4">Whole body</tissue>
    </source>
</reference>
<dbReference type="RefSeq" id="XP_022824815.1">
    <property type="nucleotide sequence ID" value="XM_022969047.1"/>
</dbReference>
<name>A0A9J7E5G2_SPOLT</name>
<dbReference type="PANTHER" id="PTHR10773:SF19">
    <property type="match status" value="1"/>
</dbReference>
<dbReference type="PANTHER" id="PTHR10773">
    <property type="entry name" value="DNA-DIRECTED RNA POLYMERASES I, II, AND III SUBUNIT RPABC2"/>
    <property type="match status" value="1"/>
</dbReference>
<gene>
    <name evidence="4" type="primary">LOC111355267</name>
</gene>
<feature type="region of interest" description="Disordered" evidence="1">
    <location>
        <begin position="222"/>
        <end position="247"/>
    </location>
</feature>
<organism evidence="3 4">
    <name type="scientific">Spodoptera litura</name>
    <name type="common">Asian cotton leafworm</name>
    <dbReference type="NCBI Taxonomy" id="69820"/>
    <lineage>
        <taxon>Eukaryota</taxon>
        <taxon>Metazoa</taxon>
        <taxon>Ecdysozoa</taxon>
        <taxon>Arthropoda</taxon>
        <taxon>Hexapoda</taxon>
        <taxon>Insecta</taxon>
        <taxon>Pterygota</taxon>
        <taxon>Neoptera</taxon>
        <taxon>Endopterygota</taxon>
        <taxon>Lepidoptera</taxon>
        <taxon>Glossata</taxon>
        <taxon>Ditrysia</taxon>
        <taxon>Noctuoidea</taxon>
        <taxon>Noctuidae</taxon>
        <taxon>Amphipyrinae</taxon>
        <taxon>Spodoptera</taxon>
    </lineage>
</organism>
<sequence length="846" mass="98257">MAFNYRAKLSRSRNLVNLALGNENNSAHNNDLGYEKDDFIENSDDNLSPLPFGASEIFTNCSLSLLNDIFENDSPQQEKQNDTLENSTLLDSDNMLICNSQLPQPHEKCTHSDTHEKENYSDLHSNCLSVQETNDHNYEPIANSSSIIVTHNNLSSDKVFESSIDHHSEDFGKNTDLLSNYDMRDVDNATPMPSSNNSSFGEEEPIPSVLSLLSDATASSPVSQYYSSSDVSTPKGPRKRKFTKKRDNGRLREKFRNEWIDSKRKRLKNTGKAYNSRNGKLRDEKQIGEPCQSTCKLKCFEKLDADVRSAIFHQFWMIGDHSKQYDFIVNYVVRINKKRSVTQGDSRRSYTYVYHLPITQNKQKTKLVVCKTMFLNTIRCGPKMIRTAMSKFYDTSRLTLVDNRGRHDHHKTSIDAVMIKSVLDHVKSFEPVDSHYCRKDSNKLYLDGSLSFIRMFKLYKEWYDPSKYGNKCESLRQYRDIVNKNINLSFHQPKKDQCHVCHSFKNGSVTPENKIFFDNHIISKNQARSLKEKDKRDSQNDTKIFCATFDLQKVLLSPSGEISLFYYSKRLKVHNLSIFDVGKLIGTCYLWNEQIAMKGSNEIASCIYDIIKLKSQEGCDDFRFWSDNCTGQNRNRIMFFMYLYAAKQFNLNIKHSFLEVGHTQNEGDSIHATIERASKYKNIYTPSEWSSLIRWAKSKGSPYNVIDVAQNMIYDFKKMQTNTHFNWTKNSEGQKIVWSKIKQIRVRRDEPYVLYYKYDLSEDAIENHIKILDQPVRTRRQIVERPTDIPLQLCYNQLLPIQPSKKKDLLDLCRKNIIPPAYHSYYENLVTSNDIVSINESDNEEN</sequence>
<evidence type="ECO:0000256" key="1">
    <source>
        <dbReference type="SAM" id="MobiDB-lite"/>
    </source>
</evidence>
<dbReference type="Proteomes" id="UP000301870">
    <property type="component" value="Chromosome 20"/>
</dbReference>
<feature type="region of interest" description="Disordered" evidence="1">
    <location>
        <begin position="183"/>
        <end position="205"/>
    </location>
</feature>
<feature type="compositionally biased region" description="Low complexity" evidence="1">
    <location>
        <begin position="222"/>
        <end position="232"/>
    </location>
</feature>
<feature type="compositionally biased region" description="Polar residues" evidence="1">
    <location>
        <begin position="191"/>
        <end position="200"/>
    </location>
</feature>
<evidence type="ECO:0000313" key="4">
    <source>
        <dbReference type="RefSeq" id="XP_022824815.1"/>
    </source>
</evidence>
<dbReference type="AlphaFoldDB" id="A0A9J7E5G2"/>